<sequence>MPHYYAPRIELLPLKAGVSASQDSEVTVLARIFAASAPPPESRRPPLNLSLVIDRSGSMQGQPIEMARRAVQLALRMMQPQDRVSVVSFDGHVETVVAPQLVDDPQALCQRVEGVTSRGSTALHAGWLEGAMLTAQFHAPGALNRVLLLSDGQANHGETRTDVIAGHVRGLTARGVGTSTVGLGRSYDETLLQAMADAGDGNYEHIEDASALPAFFSAEMQGLTRTTGQTVSLGVEANPALGSLRQEMLNDLPQNALGRWMLPNLVDGRPLEVVFTVQVPAQAVGSTLGVTRVRLAWTDRSGARHRLRAQLDLPVLDPLAYQGLGEDQRVRVAAERLRAARVREEAVAYAAAGQVHLSREALSRERGRLMSLNAPGLACEAESLGQLDADFGVDEQLARKRAVSQSYNTRRSKPQ</sequence>
<dbReference type="AlphaFoldDB" id="A0A5C4YB65"/>
<dbReference type="EMBL" id="VDMO01000001">
    <property type="protein sequence ID" value="TNM73038.1"/>
    <property type="molecule type" value="Genomic_DNA"/>
</dbReference>
<accession>A0A5C4YB65</accession>
<evidence type="ECO:0000259" key="1">
    <source>
        <dbReference type="PROSITE" id="PS50234"/>
    </source>
</evidence>
<dbReference type="InterPro" id="IPR002035">
    <property type="entry name" value="VWF_A"/>
</dbReference>
<dbReference type="OrthoDB" id="9781333at2"/>
<reference evidence="3 4" key="1">
    <citation type="submission" date="2019-06" db="EMBL/GenBank/DDBJ databases">
        <title>Genome sequence of Deinococcus radiopugnans ATCC 19172.</title>
        <authorList>
            <person name="Maclea K.S."/>
            <person name="Maynard C.R."/>
        </authorList>
    </citation>
    <scope>NUCLEOTIDE SEQUENCE [LARGE SCALE GENOMIC DNA]</scope>
    <source>
        <strain evidence="3 4">ATCC 19172</strain>
    </source>
</reference>
<dbReference type="SMART" id="SM00327">
    <property type="entry name" value="VWA"/>
    <property type="match status" value="1"/>
</dbReference>
<evidence type="ECO:0000313" key="5">
    <source>
        <dbReference type="Proteomes" id="UP000629870"/>
    </source>
</evidence>
<organism evidence="3 4">
    <name type="scientific">Deinococcus radiopugnans ATCC 19172</name>
    <dbReference type="NCBI Taxonomy" id="585398"/>
    <lineage>
        <taxon>Bacteria</taxon>
        <taxon>Thermotogati</taxon>
        <taxon>Deinococcota</taxon>
        <taxon>Deinococci</taxon>
        <taxon>Deinococcales</taxon>
        <taxon>Deinococcaceae</taxon>
        <taxon>Deinococcus</taxon>
    </lineage>
</organism>
<reference evidence="2 5" key="2">
    <citation type="submission" date="2020-08" db="EMBL/GenBank/DDBJ databases">
        <title>Genomic Encyclopedia of Type Strains, Phase IV (KMG-IV): sequencing the most valuable type-strain genomes for metagenomic binning, comparative biology and taxonomic classification.</title>
        <authorList>
            <person name="Goeker M."/>
        </authorList>
    </citation>
    <scope>NUCLEOTIDE SEQUENCE [LARGE SCALE GENOMIC DNA]</scope>
    <source>
        <strain evidence="2 5">DSM 12027</strain>
    </source>
</reference>
<dbReference type="PROSITE" id="PS50234">
    <property type="entry name" value="VWFA"/>
    <property type="match status" value="1"/>
</dbReference>
<dbReference type="InterPro" id="IPR051266">
    <property type="entry name" value="CLCR"/>
</dbReference>
<dbReference type="PANTHER" id="PTHR10579:SF43">
    <property type="entry name" value="ZINC FINGER (C3HC4-TYPE RING FINGER) FAMILY PROTEIN"/>
    <property type="match status" value="1"/>
</dbReference>
<dbReference type="Proteomes" id="UP000629870">
    <property type="component" value="Unassembled WGS sequence"/>
</dbReference>
<comment type="caution">
    <text evidence="3">The sequence shown here is derived from an EMBL/GenBank/DDBJ whole genome shotgun (WGS) entry which is preliminary data.</text>
</comment>
<dbReference type="RefSeq" id="WP_139400039.1">
    <property type="nucleotide sequence ID" value="NZ_JACHEW010000002.1"/>
</dbReference>
<dbReference type="Proteomes" id="UP000313988">
    <property type="component" value="Unassembled WGS sequence"/>
</dbReference>
<dbReference type="PANTHER" id="PTHR10579">
    <property type="entry name" value="CALCIUM-ACTIVATED CHLORIDE CHANNEL REGULATOR"/>
    <property type="match status" value="1"/>
</dbReference>
<name>A0A5C4YB65_9DEIO</name>
<feature type="domain" description="VWFA" evidence="1">
    <location>
        <begin position="48"/>
        <end position="220"/>
    </location>
</feature>
<keyword evidence="5" id="KW-1185">Reference proteome</keyword>
<dbReference type="InterPro" id="IPR036465">
    <property type="entry name" value="vWFA_dom_sf"/>
</dbReference>
<protein>
    <submittedName>
        <fullName evidence="2">Ca-activated chloride channel family protein</fullName>
    </submittedName>
    <submittedName>
        <fullName evidence="3">VWA domain-containing protein</fullName>
    </submittedName>
</protein>
<evidence type="ECO:0000313" key="4">
    <source>
        <dbReference type="Proteomes" id="UP000313988"/>
    </source>
</evidence>
<dbReference type="EMBL" id="JACHEW010000002">
    <property type="protein sequence ID" value="MBB6015262.1"/>
    <property type="molecule type" value="Genomic_DNA"/>
</dbReference>
<dbReference type="SUPFAM" id="SSF53300">
    <property type="entry name" value="vWA-like"/>
    <property type="match status" value="1"/>
</dbReference>
<dbReference type="Gene3D" id="3.40.50.410">
    <property type="entry name" value="von Willebrand factor, type A domain"/>
    <property type="match status" value="1"/>
</dbReference>
<evidence type="ECO:0000313" key="3">
    <source>
        <dbReference type="EMBL" id="TNM73038.1"/>
    </source>
</evidence>
<proteinExistence type="predicted"/>
<dbReference type="Pfam" id="PF13768">
    <property type="entry name" value="VWA_3"/>
    <property type="match status" value="1"/>
</dbReference>
<evidence type="ECO:0000313" key="2">
    <source>
        <dbReference type="EMBL" id="MBB6015262.1"/>
    </source>
</evidence>
<gene>
    <name evidence="3" type="ORF">FHR04_01015</name>
    <name evidence="2" type="ORF">HNQ04_000491</name>
</gene>